<proteinExistence type="predicted"/>
<organism evidence="1">
    <name type="scientific">marine sediment metagenome</name>
    <dbReference type="NCBI Taxonomy" id="412755"/>
    <lineage>
        <taxon>unclassified sequences</taxon>
        <taxon>metagenomes</taxon>
        <taxon>ecological metagenomes</taxon>
    </lineage>
</organism>
<dbReference type="EMBL" id="BART01014247">
    <property type="protein sequence ID" value="GAG86545.1"/>
    <property type="molecule type" value="Genomic_DNA"/>
</dbReference>
<name>X1AV52_9ZZZZ</name>
<dbReference type="AlphaFoldDB" id="X1AV52"/>
<feature type="non-terminal residue" evidence="1">
    <location>
        <position position="1"/>
    </location>
</feature>
<accession>X1AV52</accession>
<gene>
    <name evidence="1" type="ORF">S01H4_28566</name>
</gene>
<protein>
    <submittedName>
        <fullName evidence="1">Uncharacterized protein</fullName>
    </submittedName>
</protein>
<sequence>WLLDNTHYEQLIEFIDFVLEPINRPGKGKKKVEK</sequence>
<evidence type="ECO:0000313" key="1">
    <source>
        <dbReference type="EMBL" id="GAG86545.1"/>
    </source>
</evidence>
<reference evidence="1" key="1">
    <citation type="journal article" date="2014" name="Front. Microbiol.">
        <title>High frequency of phylogenetically diverse reductive dehalogenase-homologous genes in deep subseafloor sedimentary metagenomes.</title>
        <authorList>
            <person name="Kawai M."/>
            <person name="Futagami T."/>
            <person name="Toyoda A."/>
            <person name="Takaki Y."/>
            <person name="Nishi S."/>
            <person name="Hori S."/>
            <person name="Arai W."/>
            <person name="Tsubouchi T."/>
            <person name="Morono Y."/>
            <person name="Uchiyama I."/>
            <person name="Ito T."/>
            <person name="Fujiyama A."/>
            <person name="Inagaki F."/>
            <person name="Takami H."/>
        </authorList>
    </citation>
    <scope>NUCLEOTIDE SEQUENCE</scope>
    <source>
        <strain evidence="1">Expedition CK06-06</strain>
    </source>
</reference>
<comment type="caution">
    <text evidence="1">The sequence shown here is derived from an EMBL/GenBank/DDBJ whole genome shotgun (WGS) entry which is preliminary data.</text>
</comment>